<dbReference type="Proteomes" id="UP000660380">
    <property type="component" value="Unassembled WGS sequence"/>
</dbReference>
<protein>
    <submittedName>
        <fullName evidence="1">DUF4102 domain-containing protein</fullName>
    </submittedName>
</protein>
<dbReference type="EMBL" id="JACJTA010000166">
    <property type="protein sequence ID" value="MBD2609515.1"/>
    <property type="molecule type" value="Genomic_DNA"/>
</dbReference>
<name>A0ABR8H2P6_9CYAN</name>
<proteinExistence type="predicted"/>
<evidence type="ECO:0000313" key="1">
    <source>
        <dbReference type="EMBL" id="MBD2609515.1"/>
    </source>
</evidence>
<comment type="caution">
    <text evidence="1">The sequence shown here is derived from an EMBL/GenBank/DDBJ whole genome shotgun (WGS) entry which is preliminary data.</text>
</comment>
<keyword evidence="2" id="KW-1185">Reference proteome</keyword>
<sequence>MHQPKQLQLFEILIQPEIKAIYDPYWDEITNSVGGQISVDESPYKSVGGQVITDTQKVAPQHDGKLYDRDTVDKTTHWVEKYWVERVGQKYWYYRYCWMEGRKISRIYIGAVASKKAMKKKQAVEDAILDGQSPQEIKQLIRDFKVCPHVPPLHHCPKLS</sequence>
<evidence type="ECO:0000313" key="2">
    <source>
        <dbReference type="Proteomes" id="UP000660380"/>
    </source>
</evidence>
<accession>A0ABR8H2P6</accession>
<reference evidence="1 2" key="1">
    <citation type="journal article" date="2020" name="ISME J.">
        <title>Comparative genomics reveals insights into cyanobacterial evolution and habitat adaptation.</title>
        <authorList>
            <person name="Chen M.Y."/>
            <person name="Teng W.K."/>
            <person name="Zhao L."/>
            <person name="Hu C.X."/>
            <person name="Zhou Y.K."/>
            <person name="Han B.P."/>
            <person name="Song L.R."/>
            <person name="Shu W.S."/>
        </authorList>
    </citation>
    <scope>NUCLEOTIDE SEQUENCE [LARGE SCALE GENOMIC DNA]</scope>
    <source>
        <strain evidence="1 2">FACHB-248</strain>
    </source>
</reference>
<organism evidence="1 2">
    <name type="scientific">Scytonema hofmannii FACHB-248</name>
    <dbReference type="NCBI Taxonomy" id="1842502"/>
    <lineage>
        <taxon>Bacteria</taxon>
        <taxon>Bacillati</taxon>
        <taxon>Cyanobacteriota</taxon>
        <taxon>Cyanophyceae</taxon>
        <taxon>Nostocales</taxon>
        <taxon>Scytonemataceae</taxon>
        <taxon>Scytonema</taxon>
    </lineage>
</organism>
<gene>
    <name evidence="1" type="ORF">H6G81_34765</name>
</gene>
<dbReference type="RefSeq" id="WP_029635993.1">
    <property type="nucleotide sequence ID" value="NZ_JACJTA010000166.1"/>
</dbReference>